<accession>A0ABW5TSU3</accession>
<reference evidence="2" key="1">
    <citation type="journal article" date="2019" name="Int. J. Syst. Evol. Microbiol.">
        <title>The Global Catalogue of Microorganisms (GCM) 10K type strain sequencing project: providing services to taxonomists for standard genome sequencing and annotation.</title>
        <authorList>
            <consortium name="The Broad Institute Genomics Platform"/>
            <consortium name="The Broad Institute Genome Sequencing Center for Infectious Disease"/>
            <person name="Wu L."/>
            <person name="Ma J."/>
        </authorList>
    </citation>
    <scope>NUCLEOTIDE SEQUENCE [LARGE SCALE GENOMIC DNA]</scope>
    <source>
        <strain evidence="2">KCTC 42456</strain>
    </source>
</reference>
<dbReference type="RefSeq" id="WP_379043334.1">
    <property type="nucleotide sequence ID" value="NZ_JBHSKW010000032.1"/>
</dbReference>
<evidence type="ECO:0008006" key="3">
    <source>
        <dbReference type="Google" id="ProtNLM"/>
    </source>
</evidence>
<evidence type="ECO:0000313" key="1">
    <source>
        <dbReference type="EMBL" id="MFD2731820.1"/>
    </source>
</evidence>
<protein>
    <recommendedName>
        <fullName evidence="3">DUF2281 domain-containing protein</fullName>
    </recommendedName>
</protein>
<gene>
    <name evidence="1" type="ORF">ACFSSE_08880</name>
</gene>
<sequence length="76" mass="8829">MTKQAIIERTLKAINLLPEDKAEEISNFADFIFKQYEDSQITEGIQTLVSTDKAYDFLEEDEDLYTLSDIKEKYNG</sequence>
<comment type="caution">
    <text evidence="1">The sequence shown here is derived from an EMBL/GenBank/DDBJ whole genome shotgun (WGS) entry which is preliminary data.</text>
</comment>
<keyword evidence="2" id="KW-1185">Reference proteome</keyword>
<name>A0ABW5TSU3_9SPHI</name>
<dbReference type="EMBL" id="JBHULV010000028">
    <property type="protein sequence ID" value="MFD2731820.1"/>
    <property type="molecule type" value="Genomic_DNA"/>
</dbReference>
<dbReference type="Proteomes" id="UP001597546">
    <property type="component" value="Unassembled WGS sequence"/>
</dbReference>
<proteinExistence type="predicted"/>
<organism evidence="1 2">
    <name type="scientific">Pedobacter alpinus</name>
    <dbReference type="NCBI Taxonomy" id="1590643"/>
    <lineage>
        <taxon>Bacteria</taxon>
        <taxon>Pseudomonadati</taxon>
        <taxon>Bacteroidota</taxon>
        <taxon>Sphingobacteriia</taxon>
        <taxon>Sphingobacteriales</taxon>
        <taxon>Sphingobacteriaceae</taxon>
        <taxon>Pedobacter</taxon>
    </lineage>
</organism>
<evidence type="ECO:0000313" key="2">
    <source>
        <dbReference type="Proteomes" id="UP001597546"/>
    </source>
</evidence>